<sequence length="52" mass="5292">MEDNIQAPLAASAGGKFATVYEAIVALGVEGAAAVYRVGVGNRLTTARPSAW</sequence>
<gene>
    <name evidence="1" type="primary">ORF03</name>
</gene>
<organism evidence="1 2">
    <name type="scientific">Pseudomonas phage vB_PaeM_C2-10_Ab02</name>
    <dbReference type="NCBI Taxonomy" id="1548900"/>
    <lineage>
        <taxon>Viruses</taxon>
        <taxon>Duplodnaviria</taxon>
        <taxon>Heunggongvirae</taxon>
        <taxon>Uroviricota</taxon>
        <taxon>Caudoviricetes</taxon>
        <taxon>Vandenendeviridae</taxon>
        <taxon>Skurskavirinae</taxon>
        <taxon>Pakpunavirus</taxon>
        <taxon>Pakpunavirus CAb02</taxon>
    </lineage>
</organism>
<keyword evidence="2" id="KW-1185">Reference proteome</keyword>
<proteinExistence type="predicted"/>
<dbReference type="RefSeq" id="YP_009623410.1">
    <property type="nucleotide sequence ID" value="NC_042113.1"/>
</dbReference>
<accession>A0A0A1IU22</accession>
<dbReference type="KEGG" id="vg:40100202"/>
<dbReference type="GeneID" id="40100202"/>
<evidence type="ECO:0000313" key="1">
    <source>
        <dbReference type="EMBL" id="CEF88933.1"/>
    </source>
</evidence>
<reference evidence="1 2" key="1">
    <citation type="journal article" date="2015" name="PLoS ONE">
        <title>Investigation of a Large Collection of Pseudomonas aeruginosa Bacteriophages Collected from a Single Environmental Source in Abidjan, Cote d'Ivoire.</title>
        <authorList>
            <person name="Essoh C."/>
            <person name="Latino L."/>
            <person name="Midoux C."/>
            <person name="Blouin Y."/>
            <person name="Loukou G."/>
            <person name="Nguetta S.P."/>
            <person name="Lathro S."/>
            <person name="Cablanmian A."/>
            <person name="Kouassi A.K."/>
            <person name="Vergnaud G."/>
            <person name="Pourcel C."/>
        </authorList>
    </citation>
    <scope>NUCLEOTIDE SEQUENCE [LARGE SCALE GENOMIC DNA]</scope>
    <source>
        <strain evidence="1">Ab02</strain>
    </source>
</reference>
<protein>
    <submittedName>
        <fullName evidence="1">Uncharacterized protein</fullName>
    </submittedName>
</protein>
<dbReference type="Proteomes" id="UP000030231">
    <property type="component" value="Genome"/>
</dbReference>
<evidence type="ECO:0000313" key="2">
    <source>
        <dbReference type="Proteomes" id="UP000030231"/>
    </source>
</evidence>
<name>A0A0A1IU22_9CAUD</name>
<dbReference type="EMBL" id="LN610572">
    <property type="protein sequence ID" value="CEF88933.1"/>
    <property type="molecule type" value="Genomic_DNA"/>
</dbReference>